<keyword evidence="3" id="KW-0576">Peroxisome</keyword>
<evidence type="ECO:0000259" key="4">
    <source>
        <dbReference type="Pfam" id="PF00501"/>
    </source>
</evidence>
<evidence type="ECO:0000256" key="3">
    <source>
        <dbReference type="ARBA" id="ARBA00023140"/>
    </source>
</evidence>
<dbReference type="FunFam" id="3.30.300.30:FF:000007">
    <property type="entry name" value="4-coumarate--CoA ligase 2"/>
    <property type="match status" value="1"/>
</dbReference>
<dbReference type="PANTHER" id="PTHR24096:SF353">
    <property type="entry name" value="GH16244P-RELATED"/>
    <property type="match status" value="1"/>
</dbReference>
<dbReference type="GO" id="GO:0005777">
    <property type="term" value="C:peroxisome"/>
    <property type="evidence" value="ECO:0007669"/>
    <property type="project" value="UniProtKB-SubCell"/>
</dbReference>
<dbReference type="OrthoDB" id="10253869at2759"/>
<organism evidence="6 7">
    <name type="scientific">Hermetia illucens</name>
    <name type="common">Black soldier fly</name>
    <dbReference type="NCBI Taxonomy" id="343691"/>
    <lineage>
        <taxon>Eukaryota</taxon>
        <taxon>Metazoa</taxon>
        <taxon>Ecdysozoa</taxon>
        <taxon>Arthropoda</taxon>
        <taxon>Hexapoda</taxon>
        <taxon>Insecta</taxon>
        <taxon>Pterygota</taxon>
        <taxon>Neoptera</taxon>
        <taxon>Endopterygota</taxon>
        <taxon>Diptera</taxon>
        <taxon>Brachycera</taxon>
        <taxon>Stratiomyomorpha</taxon>
        <taxon>Stratiomyidae</taxon>
        <taxon>Hermetiinae</taxon>
        <taxon>Hermetia</taxon>
    </lineage>
</organism>
<comment type="similarity">
    <text evidence="2">Belongs to the ATP-dependent AMP-binding enzyme family.</text>
</comment>
<dbReference type="GO" id="GO:0046949">
    <property type="term" value="P:fatty-acyl-CoA biosynthetic process"/>
    <property type="evidence" value="ECO:0007669"/>
    <property type="project" value="TreeGrafter"/>
</dbReference>
<comment type="subcellular location">
    <subcellularLocation>
        <location evidence="1">Peroxisome</location>
    </subcellularLocation>
</comment>
<dbReference type="GO" id="GO:0004467">
    <property type="term" value="F:long-chain fatty acid-CoA ligase activity"/>
    <property type="evidence" value="ECO:0007669"/>
    <property type="project" value="TreeGrafter"/>
</dbReference>
<evidence type="ECO:0000256" key="1">
    <source>
        <dbReference type="ARBA" id="ARBA00004275"/>
    </source>
</evidence>
<dbReference type="InterPro" id="IPR025110">
    <property type="entry name" value="AMP-bd_C"/>
</dbReference>
<sequence length="554" mass="61589">MIQLESIFDAEKKIWSGRKVKPLYNPQLTLGEAIRSILQRNPKKIGQISDDNGVRLSNGEILLRAYKIGYYLMDKWNLQNTDVIGLIARNTENLAPLVFGLFFCGVSVNALDTSFSEDEIVNLFTCTKPKLVFCDADAYSTVKNSLEIIGSTAAIYIVAGQLEKGMPTTVDHIIDQTTDEEAQKFRPCEPEDPSNHPAMIICSSGTTGSAKGVCISHNSMLQQNVFTSLHQTDILLSFSSLYWLSGVYTLIMGTILGVTRIITSQPFTPELMLRLVEQYRITSFISPPSQLAMLVECPDIKTRDLSSLCEFLCGGSFVSPVLCDKMQRYLPNGRVTVGYGTTEIGGAPNMNADPFKYGSVGKLTENFQIKIIDDKGVALGPHENGEMCYKPTQKFLGYYGRMEEVDSVLDSEGWVHTGDIGHMDDDGFLFIVDRKKEIMKYKNFHFSPSELEGFLLGIPGVSEVCVCGIPDPIFTDLPTAVIVRSKGSNIQEKDIHDYMKNHLSDHKQLRGGIYFVDSLPMTASGKYKRRTVKEIAMKLYGQTVNGKNNLIKVC</sequence>
<dbReference type="PANTHER" id="PTHR24096">
    <property type="entry name" value="LONG-CHAIN-FATTY-ACID--COA LIGASE"/>
    <property type="match status" value="1"/>
</dbReference>
<dbReference type="Proteomes" id="UP000594454">
    <property type="component" value="Chromosome 5"/>
</dbReference>
<dbReference type="FunFam" id="3.40.50.12780:FF:000025">
    <property type="entry name" value="luciferin 4-monooxygenase"/>
    <property type="match status" value="1"/>
</dbReference>
<dbReference type="Gene3D" id="3.40.50.12780">
    <property type="entry name" value="N-terminal domain of ligase-like"/>
    <property type="match status" value="1"/>
</dbReference>
<proteinExistence type="inferred from homology"/>
<dbReference type="SUPFAM" id="SSF56801">
    <property type="entry name" value="Acetyl-CoA synthetase-like"/>
    <property type="match status" value="1"/>
</dbReference>
<dbReference type="Pfam" id="PF13193">
    <property type="entry name" value="AMP-binding_C"/>
    <property type="match status" value="1"/>
</dbReference>
<dbReference type="InterPro" id="IPR042099">
    <property type="entry name" value="ANL_N_sf"/>
</dbReference>
<dbReference type="Gene3D" id="3.30.300.30">
    <property type="match status" value="1"/>
</dbReference>
<reference evidence="6 7" key="1">
    <citation type="submission" date="2020-11" db="EMBL/GenBank/DDBJ databases">
        <authorList>
            <person name="Wallbank WR R."/>
            <person name="Pardo Diaz C."/>
            <person name="Kozak K."/>
            <person name="Martin S."/>
            <person name="Jiggins C."/>
            <person name="Moest M."/>
            <person name="Warren A I."/>
            <person name="Generalovic N T."/>
            <person name="Byers J.R.P. K."/>
            <person name="Montejo-Kovacevich G."/>
            <person name="Yen C E."/>
        </authorList>
    </citation>
    <scope>NUCLEOTIDE SEQUENCE [LARGE SCALE GENOMIC DNA]</scope>
</reference>
<evidence type="ECO:0000313" key="6">
    <source>
        <dbReference type="EMBL" id="CAD7089738.1"/>
    </source>
</evidence>
<name>A0A7R8YXS8_HERIL</name>
<evidence type="ECO:0000256" key="2">
    <source>
        <dbReference type="ARBA" id="ARBA00006432"/>
    </source>
</evidence>
<dbReference type="InterPro" id="IPR000873">
    <property type="entry name" value="AMP-dep_synth/lig_dom"/>
</dbReference>
<dbReference type="EMBL" id="LR899013">
    <property type="protein sequence ID" value="CAD7089738.1"/>
    <property type="molecule type" value="Genomic_DNA"/>
</dbReference>
<accession>A0A7R8YXS8</accession>
<dbReference type="PROSITE" id="PS00455">
    <property type="entry name" value="AMP_BINDING"/>
    <property type="match status" value="1"/>
</dbReference>
<dbReference type="InterPro" id="IPR045851">
    <property type="entry name" value="AMP-bd_C_sf"/>
</dbReference>
<dbReference type="InParanoid" id="A0A7R8YXS8"/>
<dbReference type="AlphaFoldDB" id="A0A7R8YXS8"/>
<dbReference type="OMA" id="WKIAQIS"/>
<evidence type="ECO:0000313" key="7">
    <source>
        <dbReference type="Proteomes" id="UP000594454"/>
    </source>
</evidence>
<dbReference type="CDD" id="cd05911">
    <property type="entry name" value="Firefly_Luc_like"/>
    <property type="match status" value="1"/>
</dbReference>
<evidence type="ECO:0000259" key="5">
    <source>
        <dbReference type="Pfam" id="PF13193"/>
    </source>
</evidence>
<keyword evidence="7" id="KW-1185">Reference proteome</keyword>
<dbReference type="InterPro" id="IPR020845">
    <property type="entry name" value="AMP-binding_CS"/>
</dbReference>
<feature type="domain" description="AMP-dependent synthetase/ligase" evidence="4">
    <location>
        <begin position="40"/>
        <end position="399"/>
    </location>
</feature>
<protein>
    <submittedName>
        <fullName evidence="6">Uncharacterized protein</fullName>
    </submittedName>
</protein>
<dbReference type="Pfam" id="PF00501">
    <property type="entry name" value="AMP-binding"/>
    <property type="match status" value="1"/>
</dbReference>
<gene>
    <name evidence="6" type="ORF">HERILL_LOCUS12271</name>
</gene>
<feature type="domain" description="AMP-binding enzyme C-terminal" evidence="5">
    <location>
        <begin position="450"/>
        <end position="526"/>
    </location>
</feature>